<dbReference type="Gene3D" id="2.160.20.10">
    <property type="entry name" value="Single-stranded right-handed beta-helix, Pectin lyase-like"/>
    <property type="match status" value="1"/>
</dbReference>
<dbReference type="EMBL" id="JARESE010000118">
    <property type="protein sequence ID" value="MDE8654765.1"/>
    <property type="molecule type" value="Genomic_DNA"/>
</dbReference>
<name>A0ABT5WXW3_9SPHN</name>
<dbReference type="InterPro" id="IPR011050">
    <property type="entry name" value="Pectin_lyase_fold/virulence"/>
</dbReference>
<keyword evidence="2" id="KW-1185">Reference proteome</keyword>
<evidence type="ECO:0000313" key="2">
    <source>
        <dbReference type="Proteomes" id="UP001216253"/>
    </source>
</evidence>
<gene>
    <name evidence="1" type="ORF">PYV00_24020</name>
</gene>
<organism evidence="1 2">
    <name type="scientific">Novosphingobium album</name>
    <name type="common">ex Liu et al. 2023</name>
    <dbReference type="NCBI Taxonomy" id="3031130"/>
    <lineage>
        <taxon>Bacteria</taxon>
        <taxon>Pseudomonadati</taxon>
        <taxon>Pseudomonadota</taxon>
        <taxon>Alphaproteobacteria</taxon>
        <taxon>Sphingomonadales</taxon>
        <taxon>Sphingomonadaceae</taxon>
        <taxon>Novosphingobium</taxon>
    </lineage>
</organism>
<sequence>MATRRLALVPDPPASDPAPAAIVGPRGPSWSLGAFADDEAAEAVAILLPTGLLDGHSYLNTTTGKTRVRVDGAWQDLDKDAQDAATVAGTLLTQTQAARDAAVEAAGAAASDAAAQVSAELEAAVSEDADRAEAAAVAAADSEAAAAGRRITSGEQIANAFWHEQANGGATLSSHLFTISAANTGASSFQSGYSAPSAELLAAAIGKTVRMTGVWQVSENFLTEKPLSPSSYLGRVVRGGVSTKLDSTNATHISTVQSGTLLTRIVEVDIGATDTAWGPGIQLLSSDLANNDHTFQLVSTAWEIASDPSSASTAMDDLVQARIETRGKSAEAFTLIDQGNLLGTDDVVRDLTAGAHGATVSGDTLTVPAGQTGYQGFIRYRYNFAGAENSGARIRVQMRLLRSASFTRSLTAHMQVKLLASQAVSTRDVIPAATVQDGSYITYTFDYDVQGDEDELRPYVIINNTAAPASDETLTCAAWRIGTITSPDADRQAVQDNLDKLIARLHAEIMTATVLPTAFPTEFVTVKPSGGDYTHPKLALDAIADATPTKRYAVLVYPGDYTGYAEWHTKDHVDIIGIGNREDIVISYANDNSASAATITNTSLLWLDTTTRLINLTLEITNGRYTIHLETNGNKSNSEQWIINCHVRHHGNDDAINNAWNSQRAVGSGTSPGQRIYARGSYFRGHKGSFNIHGPNNIELYDEPWFADIEGNTFVSDDPTVADCFFRNISIGAGDYIRFVGNTLALMWYGAEGEWDSFSVDPEARRDQLRVFGHSNSAFGFKNLIPIGAGGEGYTGDFTGAGGVVTVL</sequence>
<evidence type="ECO:0000313" key="1">
    <source>
        <dbReference type="EMBL" id="MDE8654765.1"/>
    </source>
</evidence>
<dbReference type="RefSeq" id="WP_275230882.1">
    <property type="nucleotide sequence ID" value="NZ_JARESE010000118.1"/>
</dbReference>
<dbReference type="SUPFAM" id="SSF51126">
    <property type="entry name" value="Pectin lyase-like"/>
    <property type="match status" value="1"/>
</dbReference>
<accession>A0ABT5WXW3</accession>
<dbReference type="Proteomes" id="UP001216253">
    <property type="component" value="Unassembled WGS sequence"/>
</dbReference>
<dbReference type="InterPro" id="IPR012334">
    <property type="entry name" value="Pectin_lyas_fold"/>
</dbReference>
<reference evidence="1 2" key="1">
    <citation type="submission" date="2023-03" db="EMBL/GenBank/DDBJ databases">
        <title>NovoSphingobium album sp. nov. isolated from polycyclic aromatic hydrocarbons- and heavy-metal polluted soil.</title>
        <authorList>
            <person name="Liu Z."/>
            <person name="Wang K."/>
        </authorList>
    </citation>
    <scope>NUCLEOTIDE SEQUENCE [LARGE SCALE GENOMIC DNA]</scope>
    <source>
        <strain evidence="1 2">H3SJ31-1</strain>
    </source>
</reference>
<protein>
    <submittedName>
        <fullName evidence="1">Uncharacterized protein</fullName>
    </submittedName>
</protein>
<proteinExistence type="predicted"/>
<comment type="caution">
    <text evidence="1">The sequence shown here is derived from an EMBL/GenBank/DDBJ whole genome shotgun (WGS) entry which is preliminary data.</text>
</comment>